<dbReference type="EC" id="2.1.1.37" evidence="8"/>
<evidence type="ECO:0000256" key="6">
    <source>
        <dbReference type="PROSITE-ProRule" id="PRU01016"/>
    </source>
</evidence>
<dbReference type="PRINTS" id="PR00105">
    <property type="entry name" value="C5METTRFRASE"/>
</dbReference>
<dbReference type="RefSeq" id="WP_067328477.1">
    <property type="nucleotide sequence ID" value="NZ_LNKT01000001.1"/>
</dbReference>
<evidence type="ECO:0000256" key="3">
    <source>
        <dbReference type="ARBA" id="ARBA00022691"/>
    </source>
</evidence>
<keyword evidence="4" id="KW-0680">Restriction system</keyword>
<dbReference type="GO" id="GO:0032259">
    <property type="term" value="P:methylation"/>
    <property type="evidence" value="ECO:0007669"/>
    <property type="project" value="UniProtKB-KW"/>
</dbReference>
<dbReference type="SUPFAM" id="SSF53335">
    <property type="entry name" value="S-adenosyl-L-methionine-dependent methyltransferases"/>
    <property type="match status" value="1"/>
</dbReference>
<name>A0A151CJ37_9BACT</name>
<dbReference type="Pfam" id="PF00145">
    <property type="entry name" value="DNA_methylase"/>
    <property type="match status" value="2"/>
</dbReference>
<evidence type="ECO:0000313" key="9">
    <source>
        <dbReference type="EMBL" id="KYJ87550.1"/>
    </source>
</evidence>
<comment type="similarity">
    <text evidence="6 7">Belongs to the class I-like SAM-binding methyltransferase superfamily. C5-methyltransferase family.</text>
</comment>
<dbReference type="Gene3D" id="3.40.50.150">
    <property type="entry name" value="Vaccinia Virus protein VP39"/>
    <property type="match status" value="1"/>
</dbReference>
<evidence type="ECO:0000256" key="7">
    <source>
        <dbReference type="RuleBase" id="RU000416"/>
    </source>
</evidence>
<dbReference type="STRING" id="1630136.AS592_10635"/>
<gene>
    <name evidence="9" type="ORF">AS592_10635</name>
</gene>
<protein>
    <recommendedName>
        <fullName evidence="8">Cytosine-specific methyltransferase</fullName>
        <ecNumber evidence="8">2.1.1.37</ecNumber>
    </recommendedName>
</protein>
<dbReference type="GO" id="GO:0009307">
    <property type="term" value="P:DNA restriction-modification system"/>
    <property type="evidence" value="ECO:0007669"/>
    <property type="project" value="UniProtKB-KW"/>
</dbReference>
<sequence>MVVLDLFSGAGGLSEGFWRAGAKFAAHVEADKYACETLKTRAAYWALKKSDNLDLYCDYLLGKVTRDELWSKSGSIEKSEVIHKAIGKDTYSDIVKQIHTNMDENRYQNIDVLIGGPPCQAYSLIGRSRMGEKVHNDHRNYLFEFYIDFLHKFKPKIFVFENVPGLKNAGGGKYYEMLMKALRKEYDVPEPEIHNAAEYGVLQNRKRFLIIGCRKNCKLNMAKFAPKQGVNPFDGAIVGDLLHDLPPIKPGQAKNGKGAYSKSPSEYLKKSGIREDSFNILTHHIARPHNDRDREIYKIVINKWNQENHKLKYSDLPKRLINHKNTKSFLDRFNVIKSNKSTCQTMVAHIAKDGHYFIHPDEKQARSLSVREAARIQSFPDDFYFEGPRTAIFTQIGNAVPPLMSEQIAKKIEKLL</sequence>
<dbReference type="PROSITE" id="PS51679">
    <property type="entry name" value="SAM_MT_C5"/>
    <property type="match status" value="1"/>
</dbReference>
<evidence type="ECO:0000256" key="4">
    <source>
        <dbReference type="ARBA" id="ARBA00022747"/>
    </source>
</evidence>
<evidence type="ECO:0000256" key="2">
    <source>
        <dbReference type="ARBA" id="ARBA00022679"/>
    </source>
</evidence>
<proteinExistence type="inferred from homology"/>
<accession>A0A151CJ37</accession>
<dbReference type="OrthoDB" id="9813719at2"/>
<dbReference type="PROSITE" id="PS00094">
    <property type="entry name" value="C5_MTASE_1"/>
    <property type="match status" value="1"/>
</dbReference>
<comment type="catalytic activity">
    <reaction evidence="5 8">
        <text>a 2'-deoxycytidine in DNA + S-adenosyl-L-methionine = a 5-methyl-2'-deoxycytidine in DNA + S-adenosyl-L-homocysteine + H(+)</text>
        <dbReference type="Rhea" id="RHEA:13681"/>
        <dbReference type="Rhea" id="RHEA-COMP:11369"/>
        <dbReference type="Rhea" id="RHEA-COMP:11370"/>
        <dbReference type="ChEBI" id="CHEBI:15378"/>
        <dbReference type="ChEBI" id="CHEBI:57856"/>
        <dbReference type="ChEBI" id="CHEBI:59789"/>
        <dbReference type="ChEBI" id="CHEBI:85452"/>
        <dbReference type="ChEBI" id="CHEBI:85454"/>
        <dbReference type="EC" id="2.1.1.37"/>
    </reaction>
</comment>
<organism evidence="9 10">
    <name type="scientific">Sulfurovum riftiae</name>
    <dbReference type="NCBI Taxonomy" id="1630136"/>
    <lineage>
        <taxon>Bacteria</taxon>
        <taxon>Pseudomonadati</taxon>
        <taxon>Campylobacterota</taxon>
        <taxon>Epsilonproteobacteria</taxon>
        <taxon>Campylobacterales</taxon>
        <taxon>Sulfurovaceae</taxon>
        <taxon>Sulfurovum</taxon>
    </lineage>
</organism>
<dbReference type="PANTHER" id="PTHR10629:SF52">
    <property type="entry name" value="DNA (CYTOSINE-5)-METHYLTRANSFERASE 1"/>
    <property type="match status" value="1"/>
</dbReference>
<dbReference type="InterPro" id="IPR018117">
    <property type="entry name" value="C5_DNA_meth_AS"/>
</dbReference>
<dbReference type="PANTHER" id="PTHR10629">
    <property type="entry name" value="CYTOSINE-SPECIFIC METHYLTRANSFERASE"/>
    <property type="match status" value="1"/>
</dbReference>
<evidence type="ECO:0000256" key="5">
    <source>
        <dbReference type="ARBA" id="ARBA00047422"/>
    </source>
</evidence>
<reference evidence="9 10" key="1">
    <citation type="submission" date="2015-11" db="EMBL/GenBank/DDBJ databases">
        <title>Draft genome of Sulfurovum riftiae 1812E, a member of the Epsilonproteobacteria isolated from the tube of the deep-sea hydrothermal vent tubewom Riftia pachyptila.</title>
        <authorList>
            <person name="Vetriani C."/>
            <person name="Giovannelli D."/>
        </authorList>
    </citation>
    <scope>NUCLEOTIDE SEQUENCE [LARGE SCALE GENOMIC DNA]</scope>
    <source>
        <strain evidence="9 10">1812E</strain>
    </source>
</reference>
<feature type="active site" evidence="6">
    <location>
        <position position="119"/>
    </location>
</feature>
<dbReference type="Gene3D" id="3.90.120.10">
    <property type="entry name" value="DNA Methylase, subunit A, domain 2"/>
    <property type="match status" value="1"/>
</dbReference>
<dbReference type="AlphaFoldDB" id="A0A151CJ37"/>
<dbReference type="PROSITE" id="PS00095">
    <property type="entry name" value="C5_MTASE_2"/>
    <property type="match status" value="1"/>
</dbReference>
<dbReference type="InterPro" id="IPR050390">
    <property type="entry name" value="C5-Methyltransferase"/>
</dbReference>
<dbReference type="InterPro" id="IPR029063">
    <property type="entry name" value="SAM-dependent_MTases_sf"/>
</dbReference>
<keyword evidence="3 6" id="KW-0949">S-adenosyl-L-methionine</keyword>
<comment type="caution">
    <text evidence="9">The sequence shown here is derived from an EMBL/GenBank/DDBJ whole genome shotgun (WGS) entry which is preliminary data.</text>
</comment>
<keyword evidence="10" id="KW-1185">Reference proteome</keyword>
<evidence type="ECO:0000256" key="8">
    <source>
        <dbReference type="RuleBase" id="RU000417"/>
    </source>
</evidence>
<dbReference type="EMBL" id="LNKT01000001">
    <property type="protein sequence ID" value="KYJ87550.1"/>
    <property type="molecule type" value="Genomic_DNA"/>
</dbReference>
<dbReference type="InterPro" id="IPR001525">
    <property type="entry name" value="C5_MeTfrase"/>
</dbReference>
<dbReference type="NCBIfam" id="TIGR00675">
    <property type="entry name" value="dcm"/>
    <property type="match status" value="1"/>
</dbReference>
<dbReference type="GO" id="GO:0003886">
    <property type="term" value="F:DNA (cytosine-5-)-methyltransferase activity"/>
    <property type="evidence" value="ECO:0007669"/>
    <property type="project" value="UniProtKB-EC"/>
</dbReference>
<dbReference type="Proteomes" id="UP000075359">
    <property type="component" value="Unassembled WGS sequence"/>
</dbReference>
<dbReference type="InterPro" id="IPR031303">
    <property type="entry name" value="C5_meth_CS"/>
</dbReference>
<keyword evidence="2 6" id="KW-0808">Transferase</keyword>
<evidence type="ECO:0000256" key="1">
    <source>
        <dbReference type="ARBA" id="ARBA00022603"/>
    </source>
</evidence>
<evidence type="ECO:0000313" key="10">
    <source>
        <dbReference type="Proteomes" id="UP000075359"/>
    </source>
</evidence>
<keyword evidence="1 6" id="KW-0489">Methyltransferase</keyword>